<name>A0A0Q3X9Z8_AMAAE</name>
<reference evidence="2 3" key="1">
    <citation type="submission" date="2015-10" db="EMBL/GenBank/DDBJ databases">
        <authorList>
            <person name="Gilbert D.G."/>
        </authorList>
    </citation>
    <scope>NUCLEOTIDE SEQUENCE [LARGE SCALE GENOMIC DNA]</scope>
    <source>
        <strain evidence="2">FVVF132</strain>
    </source>
</reference>
<organism evidence="2 3">
    <name type="scientific">Amazona aestiva</name>
    <name type="common">Blue-fronted Amazon parrot</name>
    <dbReference type="NCBI Taxonomy" id="12930"/>
    <lineage>
        <taxon>Eukaryota</taxon>
        <taxon>Metazoa</taxon>
        <taxon>Chordata</taxon>
        <taxon>Craniata</taxon>
        <taxon>Vertebrata</taxon>
        <taxon>Euteleostomi</taxon>
        <taxon>Archelosauria</taxon>
        <taxon>Archosauria</taxon>
        <taxon>Dinosauria</taxon>
        <taxon>Saurischia</taxon>
        <taxon>Theropoda</taxon>
        <taxon>Coelurosauria</taxon>
        <taxon>Aves</taxon>
        <taxon>Neognathae</taxon>
        <taxon>Neoaves</taxon>
        <taxon>Telluraves</taxon>
        <taxon>Australaves</taxon>
        <taxon>Psittaciformes</taxon>
        <taxon>Psittacidae</taxon>
        <taxon>Amazona</taxon>
    </lineage>
</organism>
<comment type="caution">
    <text evidence="2">The sequence shown here is derived from an EMBL/GenBank/DDBJ whole genome shotgun (WGS) entry which is preliminary data.</text>
</comment>
<protein>
    <recommendedName>
        <fullName evidence="1">Retroviral nucleocapsid Gag protein p24 C-terminal domain-containing protein</fullName>
    </recommendedName>
</protein>
<dbReference type="Gene3D" id="1.10.1200.30">
    <property type="match status" value="1"/>
</dbReference>
<gene>
    <name evidence="2" type="ORF">AAES_06937</name>
</gene>
<dbReference type="InterPro" id="IPR008916">
    <property type="entry name" value="Retrov_capsid_C"/>
</dbReference>
<proteinExistence type="predicted"/>
<dbReference type="AlphaFoldDB" id="A0A0Q3X9Z8"/>
<accession>A0A0Q3X9Z8</accession>
<evidence type="ECO:0000313" key="2">
    <source>
        <dbReference type="EMBL" id="KQL60549.1"/>
    </source>
</evidence>
<dbReference type="InterPro" id="IPR045345">
    <property type="entry name" value="Gag_p24_C"/>
</dbReference>
<sequence>MQFTDRLETAIDKQVENDAAKDALLLKLAIENANPDRQKGLRMLTAPTLIDMIEAYEDHFSPEAGAAVDEMTRGAVFVAQVESQVPADCFHVAMMIHWITGAPDTSVGVKTNDTNHSQVENKMSLSGFNPNSFPRARCGLCEQQRNDFPVVS</sequence>
<dbReference type="Pfam" id="PF19317">
    <property type="entry name" value="Gag_p24_C"/>
    <property type="match status" value="1"/>
</dbReference>
<dbReference type="Proteomes" id="UP000051836">
    <property type="component" value="Unassembled WGS sequence"/>
</dbReference>
<feature type="domain" description="Retroviral nucleocapsid Gag protein p24 C-terminal" evidence="1">
    <location>
        <begin position="2"/>
        <end position="55"/>
    </location>
</feature>
<evidence type="ECO:0000313" key="3">
    <source>
        <dbReference type="Proteomes" id="UP000051836"/>
    </source>
</evidence>
<dbReference type="SUPFAM" id="SSF47353">
    <property type="entry name" value="Retrovirus capsid dimerization domain-like"/>
    <property type="match status" value="1"/>
</dbReference>
<dbReference type="EMBL" id="LMAW01000126">
    <property type="protein sequence ID" value="KQL60549.1"/>
    <property type="molecule type" value="Genomic_DNA"/>
</dbReference>
<evidence type="ECO:0000259" key="1">
    <source>
        <dbReference type="Pfam" id="PF19317"/>
    </source>
</evidence>
<dbReference type="OrthoDB" id="9634552at2759"/>
<keyword evidence="3" id="KW-1185">Reference proteome</keyword>